<dbReference type="AlphaFoldDB" id="A0A8S3JDW8"/>
<evidence type="ECO:0000313" key="1">
    <source>
        <dbReference type="EMBL" id="CAF5148580.1"/>
    </source>
</evidence>
<comment type="caution">
    <text evidence="2">The sequence shown here is derived from an EMBL/GenBank/DDBJ whole genome shotgun (WGS) entry which is preliminary data.</text>
</comment>
<feature type="non-terminal residue" evidence="2">
    <location>
        <position position="1"/>
    </location>
</feature>
<gene>
    <name evidence="1" type="ORF">BYL167_LOCUS71777</name>
    <name evidence="2" type="ORF">GIL414_LOCUS82512</name>
</gene>
<organism evidence="2 3">
    <name type="scientific">Rotaria magnacalcarata</name>
    <dbReference type="NCBI Taxonomy" id="392030"/>
    <lineage>
        <taxon>Eukaryota</taxon>
        <taxon>Metazoa</taxon>
        <taxon>Spiralia</taxon>
        <taxon>Gnathifera</taxon>
        <taxon>Rotifera</taxon>
        <taxon>Eurotatoria</taxon>
        <taxon>Bdelloidea</taxon>
        <taxon>Philodinida</taxon>
        <taxon>Philodinidae</taxon>
        <taxon>Rotaria</taxon>
    </lineage>
</organism>
<reference evidence="2" key="1">
    <citation type="submission" date="2021-02" db="EMBL/GenBank/DDBJ databases">
        <authorList>
            <person name="Nowell W R."/>
        </authorList>
    </citation>
    <scope>NUCLEOTIDE SEQUENCE</scope>
</reference>
<name>A0A8S3JDW8_9BILA</name>
<sequence>MCKFWEEIISRIADKNSIYGINAADDILRDQSTQLKTERAQKLELLYSIDEFNPLRPDVAIWQHCANILRKI</sequence>
<evidence type="ECO:0000313" key="2">
    <source>
        <dbReference type="EMBL" id="CAF5217611.1"/>
    </source>
</evidence>
<dbReference type="EMBL" id="CAJOBH010256355">
    <property type="protein sequence ID" value="CAF5148580.1"/>
    <property type="molecule type" value="Genomic_DNA"/>
</dbReference>
<accession>A0A8S3JDW8</accession>
<protein>
    <submittedName>
        <fullName evidence="2">Uncharacterized protein</fullName>
    </submittedName>
</protein>
<evidence type="ECO:0000313" key="3">
    <source>
        <dbReference type="Proteomes" id="UP000681720"/>
    </source>
</evidence>
<dbReference type="Proteomes" id="UP000681967">
    <property type="component" value="Unassembled WGS sequence"/>
</dbReference>
<dbReference type="Proteomes" id="UP000681720">
    <property type="component" value="Unassembled WGS sequence"/>
</dbReference>
<dbReference type="EMBL" id="CAJOBJ010360398">
    <property type="protein sequence ID" value="CAF5217611.1"/>
    <property type="molecule type" value="Genomic_DNA"/>
</dbReference>
<proteinExistence type="predicted"/>